<organism evidence="3">
    <name type="scientific">Davidia involucrata</name>
    <name type="common">Dove tree</name>
    <dbReference type="NCBI Taxonomy" id="16924"/>
    <lineage>
        <taxon>Eukaryota</taxon>
        <taxon>Viridiplantae</taxon>
        <taxon>Streptophyta</taxon>
        <taxon>Embryophyta</taxon>
        <taxon>Tracheophyta</taxon>
        <taxon>Spermatophyta</taxon>
        <taxon>Magnoliopsida</taxon>
        <taxon>eudicotyledons</taxon>
        <taxon>Gunneridae</taxon>
        <taxon>Pentapetalae</taxon>
        <taxon>asterids</taxon>
        <taxon>Cornales</taxon>
        <taxon>Nyssaceae</taxon>
        <taxon>Davidia</taxon>
    </lineage>
</organism>
<accession>A0A5B7BB47</accession>
<dbReference type="Gene3D" id="3.30.70.270">
    <property type="match status" value="2"/>
</dbReference>
<dbReference type="PROSITE" id="PS50879">
    <property type="entry name" value="RNASE_H_1"/>
    <property type="match status" value="1"/>
</dbReference>
<dbReference type="InterPro" id="IPR043502">
    <property type="entry name" value="DNA/RNA_pol_sf"/>
</dbReference>
<dbReference type="InterPro" id="IPR000477">
    <property type="entry name" value="RT_dom"/>
</dbReference>
<gene>
    <name evidence="3" type="ORF">Din_035518</name>
</gene>
<dbReference type="AlphaFoldDB" id="A0A5B7BB47"/>
<protein>
    <recommendedName>
        <fullName evidence="4">Reverse transcriptase domain-containing protein</fullName>
    </recommendedName>
</protein>
<dbReference type="Gene3D" id="3.10.10.10">
    <property type="entry name" value="HIV Type 1 Reverse Transcriptase, subunit A, domain 1"/>
    <property type="match status" value="1"/>
</dbReference>
<dbReference type="PANTHER" id="PTHR48475">
    <property type="entry name" value="RIBONUCLEASE H"/>
    <property type="match status" value="1"/>
</dbReference>
<dbReference type="GO" id="GO:0003676">
    <property type="term" value="F:nucleic acid binding"/>
    <property type="evidence" value="ECO:0007669"/>
    <property type="project" value="InterPro"/>
</dbReference>
<evidence type="ECO:0000259" key="2">
    <source>
        <dbReference type="PROSITE" id="PS50879"/>
    </source>
</evidence>
<dbReference type="CDD" id="cd01647">
    <property type="entry name" value="RT_LTR"/>
    <property type="match status" value="1"/>
</dbReference>
<dbReference type="Gene3D" id="3.30.420.10">
    <property type="entry name" value="Ribonuclease H-like superfamily/Ribonuclease H"/>
    <property type="match status" value="1"/>
</dbReference>
<dbReference type="Pfam" id="PF13456">
    <property type="entry name" value="RVT_3"/>
    <property type="match status" value="1"/>
</dbReference>
<dbReference type="InterPro" id="IPR012337">
    <property type="entry name" value="RNaseH-like_sf"/>
</dbReference>
<dbReference type="InterPro" id="IPR041577">
    <property type="entry name" value="RT_RNaseH_2"/>
</dbReference>
<dbReference type="SUPFAM" id="SSF56672">
    <property type="entry name" value="DNA/RNA polymerases"/>
    <property type="match status" value="1"/>
</dbReference>
<dbReference type="PANTHER" id="PTHR48475:SF2">
    <property type="entry name" value="RIBONUCLEASE H"/>
    <property type="match status" value="1"/>
</dbReference>
<feature type="domain" description="Reverse transcriptase" evidence="1">
    <location>
        <begin position="73"/>
        <end position="252"/>
    </location>
</feature>
<evidence type="ECO:0000313" key="3">
    <source>
        <dbReference type="EMBL" id="MPA66077.1"/>
    </source>
</evidence>
<reference evidence="3" key="1">
    <citation type="submission" date="2019-08" db="EMBL/GenBank/DDBJ databases">
        <title>Reference gene set and small RNA set construction with multiple tissues from Davidia involucrata Baill.</title>
        <authorList>
            <person name="Yang H."/>
            <person name="Zhou C."/>
            <person name="Li G."/>
            <person name="Wang J."/>
            <person name="Gao P."/>
            <person name="Wang M."/>
            <person name="Wang R."/>
            <person name="Zhao Y."/>
        </authorList>
    </citation>
    <scope>NUCLEOTIDE SEQUENCE</scope>
    <source>
        <tissue evidence="3">Mixed with DoveR01_LX</tissue>
    </source>
</reference>
<dbReference type="Pfam" id="PF00078">
    <property type="entry name" value="RVT_1"/>
    <property type="match status" value="1"/>
</dbReference>
<dbReference type="EMBL" id="GHES01035518">
    <property type="protein sequence ID" value="MPA66077.1"/>
    <property type="molecule type" value="Transcribed_RNA"/>
</dbReference>
<dbReference type="InterPro" id="IPR043128">
    <property type="entry name" value="Rev_trsase/Diguanyl_cyclase"/>
</dbReference>
<dbReference type="SUPFAM" id="SSF53098">
    <property type="entry name" value="Ribonuclease H-like"/>
    <property type="match status" value="1"/>
</dbReference>
<dbReference type="Pfam" id="PF17919">
    <property type="entry name" value="RT_RNaseH_2"/>
    <property type="match status" value="1"/>
</dbReference>
<dbReference type="GO" id="GO:0004523">
    <property type="term" value="F:RNA-DNA hybrid ribonuclease activity"/>
    <property type="evidence" value="ECO:0007669"/>
    <property type="project" value="InterPro"/>
</dbReference>
<dbReference type="CDD" id="cd09279">
    <property type="entry name" value="RNase_HI_like"/>
    <property type="match status" value="1"/>
</dbReference>
<evidence type="ECO:0000259" key="1">
    <source>
        <dbReference type="PROSITE" id="PS50878"/>
    </source>
</evidence>
<sequence length="757" mass="86309">MLDQEIKEALIRFLEQNKEVFAWTVHDMKGIDPGVITHRLMVDPLFPPVRQKRRPFAPDRVKVINEEVQRLLEARMIREVHYPDWVANPVLAPKKNGKWRVCVDFTDLNKACPKDSFPVPRIDQLVDATAGHQLLTFMDAYSGYNQIQMYQSDQEKTSFITDRGLYCYQVMPFGLKNAGATYQRLVNKMFQRQIGETMEVYIDDMLVKSLRAEDHITHLSETFTILRQHKMKLNPSKCLFGVTAGKFLGFLVSQRGIEADPKQIQALLDMKSPRNKKEVQSLNGRVAALKRFISRSSDKCFPFFKALKGDKTFEWTPQCEEAFAQLKSYLGSPELLSKPTQGEDLYLYLAVSAHSVSSALIREEAGIQKPIFYTSKTLVGAELRYPDLEKLAFALLVSSRKLRPYFQAHTIIVPTSHPLRSILHKPETSGRLIKWSVELGQFDIRYVPRTAIRAQALADFIAEFSRRDAEEDRAPTGEQALPENKGEAPEKELFWILHSDGASNLKGSGAGITLQNPEGSVIERAIAFGFKASNNEAEYEALIIGLQMAQLCGVERLKAYSDSQLVVSQVTQEYEARDSRMYQYTEVVNRLRKGFLDFSISRIARTENIRADFLATQASQQTTSGSVIKVGFQERSSIYKCSVPRQICPILQTQTWMDPIICYLKDGTLPEEKVQARKIKLKSARYVIISDQLYRRSYSQPLLRCLTPEEASYVLREIHEGICGNHLGGRTLAHRAMTQGYYWPYMQKRCSGICEEV</sequence>
<name>A0A5B7BB47_DAVIN</name>
<dbReference type="InterPro" id="IPR036397">
    <property type="entry name" value="RNaseH_sf"/>
</dbReference>
<dbReference type="Gene3D" id="1.10.340.70">
    <property type="match status" value="1"/>
</dbReference>
<feature type="domain" description="RNase H type-1" evidence="2">
    <location>
        <begin position="491"/>
        <end position="620"/>
    </location>
</feature>
<evidence type="ECO:0008006" key="4">
    <source>
        <dbReference type="Google" id="ProtNLM"/>
    </source>
</evidence>
<proteinExistence type="predicted"/>
<dbReference type="PROSITE" id="PS50878">
    <property type="entry name" value="RT_POL"/>
    <property type="match status" value="1"/>
</dbReference>
<dbReference type="InterPro" id="IPR002156">
    <property type="entry name" value="RNaseH_domain"/>
</dbReference>